<keyword evidence="3" id="KW-0804">Transcription</keyword>
<keyword evidence="1" id="KW-0805">Transcription regulation</keyword>
<keyword evidence="2" id="KW-0238">DNA-binding</keyword>
<dbReference type="PRINTS" id="PR00032">
    <property type="entry name" value="HTHARAC"/>
</dbReference>
<sequence>MYIRLINKSEDYIERHLDESISLTELARHANFSDYHFHRLFKQYSNETLKQFITRFKLERAAIFMSVNQNMSLTTIALQYGYNDSSSFSRAFKRHFGVNPSTYKKEQEMTRRLPKSMP</sequence>
<name>A0ABS3HS53_9ENTE</name>
<dbReference type="InterPro" id="IPR018060">
    <property type="entry name" value="HTH_AraC"/>
</dbReference>
<dbReference type="PANTHER" id="PTHR43280">
    <property type="entry name" value="ARAC-FAMILY TRANSCRIPTIONAL REGULATOR"/>
    <property type="match status" value="1"/>
</dbReference>
<protein>
    <submittedName>
        <fullName evidence="5">Helix-turn-helix transcriptional regulator</fullName>
    </submittedName>
</protein>
<evidence type="ECO:0000256" key="1">
    <source>
        <dbReference type="ARBA" id="ARBA00023015"/>
    </source>
</evidence>
<evidence type="ECO:0000256" key="2">
    <source>
        <dbReference type="ARBA" id="ARBA00023125"/>
    </source>
</evidence>
<accession>A0ABS3HS53</accession>
<dbReference type="SUPFAM" id="SSF46689">
    <property type="entry name" value="Homeodomain-like"/>
    <property type="match status" value="2"/>
</dbReference>
<gene>
    <name evidence="5" type="ORF">DOK76_05875</name>
</gene>
<dbReference type="Gene3D" id="1.10.10.60">
    <property type="entry name" value="Homeodomain-like"/>
    <property type="match status" value="2"/>
</dbReference>
<keyword evidence="6" id="KW-1185">Reference proteome</keyword>
<proteinExistence type="predicted"/>
<dbReference type="RefSeq" id="WP_206965715.1">
    <property type="nucleotide sequence ID" value="NZ_JAFLVX010000015.1"/>
</dbReference>
<dbReference type="EMBL" id="JAFLVX010000015">
    <property type="protein sequence ID" value="MBO0476590.1"/>
    <property type="molecule type" value="Genomic_DNA"/>
</dbReference>
<evidence type="ECO:0000313" key="5">
    <source>
        <dbReference type="EMBL" id="MBO0476590.1"/>
    </source>
</evidence>
<dbReference type="PANTHER" id="PTHR43280:SF28">
    <property type="entry name" value="HTH-TYPE TRANSCRIPTIONAL ACTIVATOR RHAS"/>
    <property type="match status" value="1"/>
</dbReference>
<dbReference type="PROSITE" id="PS00041">
    <property type="entry name" value="HTH_ARAC_FAMILY_1"/>
    <property type="match status" value="1"/>
</dbReference>
<comment type="caution">
    <text evidence="5">The sequence shown here is derived from an EMBL/GenBank/DDBJ whole genome shotgun (WGS) entry which is preliminary data.</text>
</comment>
<dbReference type="PROSITE" id="PS01124">
    <property type="entry name" value="HTH_ARAC_FAMILY_2"/>
    <property type="match status" value="1"/>
</dbReference>
<dbReference type="Pfam" id="PF12833">
    <property type="entry name" value="HTH_18"/>
    <property type="match status" value="1"/>
</dbReference>
<dbReference type="Proteomes" id="UP000664857">
    <property type="component" value="Unassembled WGS sequence"/>
</dbReference>
<reference evidence="5 6" key="1">
    <citation type="submission" date="2021-03" db="EMBL/GenBank/DDBJ databases">
        <title>Enterococcal diversity collection.</title>
        <authorList>
            <person name="Gilmore M.S."/>
            <person name="Schwartzman J."/>
            <person name="Van Tyne D."/>
            <person name="Martin M."/>
            <person name="Earl A.M."/>
            <person name="Manson A.L."/>
            <person name="Straub T."/>
            <person name="Salamzade R."/>
            <person name="Saavedra J."/>
            <person name="Lebreton F."/>
            <person name="Prichula J."/>
            <person name="Schaufler K."/>
            <person name="Gaca A."/>
            <person name="Sgardioli B."/>
            <person name="Wagenaar J."/>
            <person name="Strong T."/>
        </authorList>
    </citation>
    <scope>NUCLEOTIDE SEQUENCE [LARGE SCALE GENOMIC DNA]</scope>
    <source>
        <strain evidence="5 6">DIV0080</strain>
    </source>
</reference>
<dbReference type="InterPro" id="IPR020449">
    <property type="entry name" value="Tscrpt_reg_AraC-type_HTH"/>
</dbReference>
<dbReference type="InterPro" id="IPR009057">
    <property type="entry name" value="Homeodomain-like_sf"/>
</dbReference>
<organism evidence="5 6">
    <name type="scientific">Candidatus Vagococcus giribetii</name>
    <dbReference type="NCBI Taxonomy" id="2230876"/>
    <lineage>
        <taxon>Bacteria</taxon>
        <taxon>Bacillati</taxon>
        <taxon>Bacillota</taxon>
        <taxon>Bacilli</taxon>
        <taxon>Lactobacillales</taxon>
        <taxon>Enterococcaceae</taxon>
        <taxon>Vagococcus</taxon>
    </lineage>
</organism>
<feature type="domain" description="HTH araC/xylS-type" evidence="4">
    <location>
        <begin position="7"/>
        <end position="106"/>
    </location>
</feature>
<dbReference type="SMART" id="SM00342">
    <property type="entry name" value="HTH_ARAC"/>
    <property type="match status" value="1"/>
</dbReference>
<evidence type="ECO:0000256" key="3">
    <source>
        <dbReference type="ARBA" id="ARBA00023163"/>
    </source>
</evidence>
<dbReference type="InterPro" id="IPR018062">
    <property type="entry name" value="HTH_AraC-typ_CS"/>
</dbReference>
<evidence type="ECO:0000259" key="4">
    <source>
        <dbReference type="PROSITE" id="PS01124"/>
    </source>
</evidence>
<evidence type="ECO:0000313" key="6">
    <source>
        <dbReference type="Proteomes" id="UP000664857"/>
    </source>
</evidence>